<feature type="compositionally biased region" description="Pro residues" evidence="1">
    <location>
        <begin position="1"/>
        <end position="23"/>
    </location>
</feature>
<comment type="caution">
    <text evidence="2">The sequence shown here is derived from an EMBL/GenBank/DDBJ whole genome shotgun (WGS) entry which is preliminary data.</text>
</comment>
<protein>
    <submittedName>
        <fullName evidence="2">Uncharacterized protein</fullName>
    </submittedName>
</protein>
<proteinExistence type="predicted"/>
<evidence type="ECO:0000313" key="3">
    <source>
        <dbReference type="Proteomes" id="UP001596083"/>
    </source>
</evidence>
<name>A0ABW0Z638_9ACTN</name>
<organism evidence="2 3">
    <name type="scientific">Streptomyces gamaensis</name>
    <dbReference type="NCBI Taxonomy" id="1763542"/>
    <lineage>
        <taxon>Bacteria</taxon>
        <taxon>Bacillati</taxon>
        <taxon>Actinomycetota</taxon>
        <taxon>Actinomycetes</taxon>
        <taxon>Kitasatosporales</taxon>
        <taxon>Streptomycetaceae</taxon>
        <taxon>Streptomyces</taxon>
    </lineage>
</organism>
<reference evidence="3" key="1">
    <citation type="journal article" date="2019" name="Int. J. Syst. Evol. Microbiol.">
        <title>The Global Catalogue of Microorganisms (GCM) 10K type strain sequencing project: providing services to taxonomists for standard genome sequencing and annotation.</title>
        <authorList>
            <consortium name="The Broad Institute Genomics Platform"/>
            <consortium name="The Broad Institute Genome Sequencing Center for Infectious Disease"/>
            <person name="Wu L."/>
            <person name="Ma J."/>
        </authorList>
    </citation>
    <scope>NUCLEOTIDE SEQUENCE [LARGE SCALE GENOMIC DNA]</scope>
    <source>
        <strain evidence="3">CGMCC 4.7304</strain>
    </source>
</reference>
<sequence>MPASPVPPPPSDDPDPSPCPAQSPPASGAASPAKSPDPLAALDAETVNQLIRAFLSARRGRVLTRAERAQYEALRARWVEAVRERFGKAA</sequence>
<feature type="compositionally biased region" description="Low complexity" evidence="1">
    <location>
        <begin position="24"/>
        <end position="38"/>
    </location>
</feature>
<evidence type="ECO:0000313" key="2">
    <source>
        <dbReference type="EMBL" id="MFC5723388.1"/>
    </source>
</evidence>
<dbReference type="Proteomes" id="UP001596083">
    <property type="component" value="Unassembled WGS sequence"/>
</dbReference>
<feature type="region of interest" description="Disordered" evidence="1">
    <location>
        <begin position="1"/>
        <end position="39"/>
    </location>
</feature>
<evidence type="ECO:0000256" key="1">
    <source>
        <dbReference type="SAM" id="MobiDB-lite"/>
    </source>
</evidence>
<dbReference type="EMBL" id="JBHSPB010000017">
    <property type="protein sequence ID" value="MFC5723388.1"/>
    <property type="molecule type" value="Genomic_DNA"/>
</dbReference>
<accession>A0ABW0Z638</accession>
<gene>
    <name evidence="2" type="ORF">ACFP1Z_24805</name>
</gene>
<keyword evidence="3" id="KW-1185">Reference proteome</keyword>
<dbReference type="RefSeq" id="WP_390319594.1">
    <property type="nucleotide sequence ID" value="NZ_JBHSPB010000017.1"/>
</dbReference>